<evidence type="ECO:0000259" key="2">
    <source>
        <dbReference type="Pfam" id="PF10400"/>
    </source>
</evidence>
<dbReference type="Pfam" id="PF03551">
    <property type="entry name" value="PadR"/>
    <property type="match status" value="1"/>
</dbReference>
<dbReference type="Gene3D" id="1.10.10.10">
    <property type="entry name" value="Winged helix-like DNA-binding domain superfamily/Winged helix DNA-binding domain"/>
    <property type="match status" value="1"/>
</dbReference>
<keyword evidence="4" id="KW-1185">Reference proteome</keyword>
<evidence type="ECO:0000313" key="4">
    <source>
        <dbReference type="Proteomes" id="UP000676325"/>
    </source>
</evidence>
<organism evidence="3 4">
    <name type="scientific">Actinospica acidithermotolerans</name>
    <dbReference type="NCBI Taxonomy" id="2828514"/>
    <lineage>
        <taxon>Bacteria</taxon>
        <taxon>Bacillati</taxon>
        <taxon>Actinomycetota</taxon>
        <taxon>Actinomycetes</taxon>
        <taxon>Catenulisporales</taxon>
        <taxon>Actinospicaceae</taxon>
        <taxon>Actinospica</taxon>
    </lineage>
</organism>
<dbReference type="InterPro" id="IPR005149">
    <property type="entry name" value="Tscrpt_reg_PadR_N"/>
</dbReference>
<comment type="caution">
    <text evidence="3">The sequence shown here is derived from an EMBL/GenBank/DDBJ whole genome shotgun (WGS) entry which is preliminary data.</text>
</comment>
<dbReference type="RefSeq" id="WP_212521720.1">
    <property type="nucleotide sequence ID" value="NZ_JAGSOH010000142.1"/>
</dbReference>
<evidence type="ECO:0000313" key="3">
    <source>
        <dbReference type="EMBL" id="MBR7830597.1"/>
    </source>
</evidence>
<dbReference type="Proteomes" id="UP000676325">
    <property type="component" value="Unassembled WGS sequence"/>
</dbReference>
<dbReference type="AlphaFoldDB" id="A0A941EFR4"/>
<dbReference type="InterPro" id="IPR018309">
    <property type="entry name" value="Tscrpt_reg_PadR_C"/>
</dbReference>
<reference evidence="3" key="1">
    <citation type="submission" date="2021-04" db="EMBL/GenBank/DDBJ databases">
        <title>Genome based classification of Actinospica acidithermotolerans sp. nov., an actinobacterium isolated from an Indonesian hot spring.</title>
        <authorList>
            <person name="Kusuma A.B."/>
            <person name="Putra K.E."/>
            <person name="Nafisah S."/>
            <person name="Loh J."/>
            <person name="Nouioui I."/>
            <person name="Goodfellow M."/>
        </authorList>
    </citation>
    <scope>NUCLEOTIDE SEQUENCE</scope>
    <source>
        <strain evidence="3">MGRD01-02</strain>
    </source>
</reference>
<dbReference type="PANTHER" id="PTHR43252">
    <property type="entry name" value="TRANSCRIPTIONAL REGULATOR YQJI"/>
    <property type="match status" value="1"/>
</dbReference>
<evidence type="ECO:0000259" key="1">
    <source>
        <dbReference type="Pfam" id="PF03551"/>
    </source>
</evidence>
<protein>
    <submittedName>
        <fullName evidence="3">PadR family transcriptional regulator</fullName>
    </submittedName>
</protein>
<dbReference type="EMBL" id="JAGSOH010000142">
    <property type="protein sequence ID" value="MBR7830597.1"/>
    <property type="molecule type" value="Genomic_DNA"/>
</dbReference>
<dbReference type="SUPFAM" id="SSF46785">
    <property type="entry name" value="Winged helix' DNA-binding domain"/>
    <property type="match status" value="1"/>
</dbReference>
<dbReference type="InterPro" id="IPR036390">
    <property type="entry name" value="WH_DNA-bd_sf"/>
</dbReference>
<feature type="domain" description="Transcription regulator PadR C-terminal" evidence="2">
    <location>
        <begin position="95"/>
        <end position="168"/>
    </location>
</feature>
<gene>
    <name evidence="3" type="ORF">KDK95_30125</name>
</gene>
<proteinExistence type="predicted"/>
<sequence>MSAEINATAASLLGFLHDGPMTGWDLVARAEQTIGPFWSLTKSQVYRELAYMADHGLVTPGETGRRDAKPYTVTDAGRAAFAEWAARGPGEGTIRLPLLLFVTLGRHLQPGLLRSVLSEQRARQAELLKQYLGLRQVLGEREDTDPHVLATLEYGITVARATVRWIDRLPPEVGARETPHTRR</sequence>
<accession>A0A941EFR4</accession>
<feature type="domain" description="Transcription regulator PadR N-terminal" evidence="1">
    <location>
        <begin position="12"/>
        <end position="83"/>
    </location>
</feature>
<name>A0A941EFR4_9ACTN</name>
<dbReference type="PANTHER" id="PTHR43252:SF2">
    <property type="entry name" value="TRANSCRIPTION REGULATOR, PADR-LIKE FAMILY"/>
    <property type="match status" value="1"/>
</dbReference>
<dbReference type="InterPro" id="IPR036388">
    <property type="entry name" value="WH-like_DNA-bd_sf"/>
</dbReference>
<dbReference type="Pfam" id="PF10400">
    <property type="entry name" value="Vir_act_alpha_C"/>
    <property type="match status" value="1"/>
</dbReference>